<dbReference type="Pfam" id="PF08707">
    <property type="entry name" value="PriCT_2"/>
    <property type="match status" value="1"/>
</dbReference>
<dbReference type="NCBIfam" id="TIGR01613">
    <property type="entry name" value="primase_Cterm"/>
    <property type="match status" value="1"/>
</dbReference>
<dbReference type="InterPro" id="IPR027417">
    <property type="entry name" value="P-loop_NTPase"/>
</dbReference>
<feature type="domain" description="SF3 helicase" evidence="5">
    <location>
        <begin position="660"/>
        <end position="823"/>
    </location>
</feature>
<keyword evidence="1" id="KW-0547">Nucleotide-binding</keyword>
<reference evidence="6" key="1">
    <citation type="journal article" date="2020" name="Nature">
        <title>Giant virus diversity and host interactions through global metagenomics.</title>
        <authorList>
            <person name="Schulz F."/>
            <person name="Roux S."/>
            <person name="Paez-Espino D."/>
            <person name="Jungbluth S."/>
            <person name="Walsh D.A."/>
            <person name="Denef V.J."/>
            <person name="McMahon K.D."/>
            <person name="Konstantinidis K.T."/>
            <person name="Eloe-Fadrosh E.A."/>
            <person name="Kyrpides N.C."/>
            <person name="Woyke T."/>
        </authorList>
    </citation>
    <scope>NUCLEOTIDE SEQUENCE</scope>
    <source>
        <strain evidence="6">GVMAG-M-3300023184-105</strain>
    </source>
</reference>
<keyword evidence="3" id="KW-0067">ATP-binding</keyword>
<dbReference type="PROSITE" id="PS51206">
    <property type="entry name" value="SF3_HELICASE_1"/>
    <property type="match status" value="1"/>
</dbReference>
<dbReference type="Pfam" id="PF08706">
    <property type="entry name" value="D5_N"/>
    <property type="match status" value="1"/>
</dbReference>
<dbReference type="InterPro" id="IPR014015">
    <property type="entry name" value="Helicase_SF3_DNA-vir"/>
</dbReference>
<organism evidence="6">
    <name type="scientific">viral metagenome</name>
    <dbReference type="NCBI Taxonomy" id="1070528"/>
    <lineage>
        <taxon>unclassified sequences</taxon>
        <taxon>metagenomes</taxon>
        <taxon>organismal metagenomes</taxon>
    </lineage>
</organism>
<evidence type="ECO:0000256" key="2">
    <source>
        <dbReference type="ARBA" id="ARBA00022801"/>
    </source>
</evidence>
<protein>
    <recommendedName>
        <fullName evidence="5">SF3 helicase domain-containing protein</fullName>
    </recommendedName>
</protein>
<dbReference type="EMBL" id="MN739955">
    <property type="protein sequence ID" value="QHT79769.1"/>
    <property type="molecule type" value="Genomic_DNA"/>
</dbReference>
<proteinExistence type="predicted"/>
<name>A0A6C0HH11_9ZZZZ</name>
<dbReference type="Pfam" id="PF23162">
    <property type="entry name" value="AEP_C962R"/>
    <property type="match status" value="1"/>
</dbReference>
<dbReference type="InterPro" id="IPR006500">
    <property type="entry name" value="Helicase_put_C_phage/plasmid"/>
</dbReference>
<dbReference type="InterPro" id="IPR045455">
    <property type="entry name" value="NrS-1_pol-like_helicase"/>
</dbReference>
<evidence type="ECO:0000259" key="5">
    <source>
        <dbReference type="PROSITE" id="PS51206"/>
    </source>
</evidence>
<dbReference type="GO" id="GO:0005524">
    <property type="term" value="F:ATP binding"/>
    <property type="evidence" value="ECO:0007669"/>
    <property type="project" value="UniProtKB-KW"/>
</dbReference>
<dbReference type="PANTHER" id="PTHR35372">
    <property type="entry name" value="ATP BINDING PROTEIN-RELATED"/>
    <property type="match status" value="1"/>
</dbReference>
<evidence type="ECO:0000256" key="1">
    <source>
        <dbReference type="ARBA" id="ARBA00022741"/>
    </source>
</evidence>
<dbReference type="InterPro" id="IPR014819">
    <property type="entry name" value="PriCT_2"/>
</dbReference>
<sequence>MATKLVSSKKGPTIKVKMPDTRYVDFIRSHYIDKDDENPPPTTNTRIKGFHGDIKMGGGNFHITDEEYPEFLKLYAEKIVANNELENLTEKQLEEGPILIDVDLKYSLDVKSRLHNDAHIESLADILSDELSKMLQFDENTNFNIYIQQKPDVNVLVDKGITKDGVHVIIGIKVDRRTQSDLRKRIIPRIQDEWGNLPITNTDGWEDVIDNAIASGTNGWQMYGSRKPNHDVYRLTNIFKIKFDPDDNSVQRFETPLETFDVVKNIEKLSARCKTHPSYFFTSEYITERSNSPVSVNSTRQTAAMRRITGTVNSGNVGLLAISTSEQLKGALDNFLDGLAIPQEYDLREAYDYTMILPESYYGIGSFVKWIRVGWALRNISDKLFIVWVAFSAKAANFAYSSISDLFNSWQTFDLKNPKGLTKRSIMHWAKQDAPELYKKVRATTIDHHIDQTVKAITLDNLGSDKNARGCGDSDLANVLYQMYKDEFVCVSVKNNVWYKLKGHRWVENDSGTTLRKAISTIMRDLYWNRASAFMEQATSIDPPDEERTKRLQEHADKILKICERLGRANEKKNIMTEAKELFYDSDFVKKLDSNPYLLSFKNGVIEFSPEGGGVFRKGYPEDYLSKCTNIDYVPVNEEADAVIIAEIRDFMRKLFPIDELYNYMWEHLASVLIGKAITQTFNMYIGIGQNGKSVLMDFMSVCLGDYYAGVPLPLITDKRTKIGGLAPELLELKGARLAVINEPSKGDQINEGMMKQLTSGIEPIQARAPYMLQAVSFVPQFKLVVCSNEFMVVKSQDHGTWRRIRVVDFVSLFTDKPVKGDTEKPYQFLIDRYITEKFDKWKPVFMGMLVEIAFKTRGVVKDCDRVLSASKSYQESLDYVGDFIRDRVVVDPEGKITKQTIKYEFEAWYSSNYGGKLPNIKEVHAYMDKKFGKYEKKRAWLGISIRLDDTIEDEGEDDDEGEDEDENDIDVDDL</sequence>
<accession>A0A6C0HH11</accession>
<dbReference type="InterPro" id="IPR056443">
    <property type="entry name" value="AEP_C962R"/>
</dbReference>
<dbReference type="AlphaFoldDB" id="A0A6C0HH11"/>
<dbReference type="InterPro" id="IPR051620">
    <property type="entry name" value="ORF904-like_C"/>
</dbReference>
<keyword evidence="2" id="KW-0378">Hydrolase</keyword>
<dbReference type="Gene3D" id="3.40.50.300">
    <property type="entry name" value="P-loop containing nucleotide triphosphate hydrolases"/>
    <property type="match status" value="1"/>
</dbReference>
<dbReference type="PANTHER" id="PTHR35372:SF2">
    <property type="entry name" value="SF3 HELICASE DOMAIN-CONTAINING PROTEIN"/>
    <property type="match status" value="1"/>
</dbReference>
<evidence type="ECO:0000313" key="6">
    <source>
        <dbReference type="EMBL" id="QHT79769.1"/>
    </source>
</evidence>
<dbReference type="Pfam" id="PF19263">
    <property type="entry name" value="DUF5906"/>
    <property type="match status" value="1"/>
</dbReference>
<evidence type="ECO:0000256" key="4">
    <source>
        <dbReference type="SAM" id="MobiDB-lite"/>
    </source>
</evidence>
<dbReference type="GO" id="GO:0016817">
    <property type="term" value="F:hydrolase activity, acting on acid anhydrides"/>
    <property type="evidence" value="ECO:0007669"/>
    <property type="project" value="InterPro"/>
</dbReference>
<feature type="region of interest" description="Disordered" evidence="4">
    <location>
        <begin position="952"/>
        <end position="975"/>
    </location>
</feature>
<dbReference type="InterPro" id="IPR014818">
    <property type="entry name" value="Phage/plasmid_primase_P4_C"/>
</dbReference>
<evidence type="ECO:0000256" key="3">
    <source>
        <dbReference type="ARBA" id="ARBA00022840"/>
    </source>
</evidence>